<keyword evidence="5 7" id="KW-0234">DNA repair</keyword>
<proteinExistence type="inferred from homology"/>
<name>I3ZY34_ORNRL</name>
<dbReference type="HAMAP" id="MF_00201">
    <property type="entry name" value="RecO"/>
    <property type="match status" value="1"/>
</dbReference>
<dbReference type="Proteomes" id="UP000006051">
    <property type="component" value="Chromosome"/>
</dbReference>
<dbReference type="SUPFAM" id="SSF57863">
    <property type="entry name" value="ArfGap/RecO-like zinc finger"/>
    <property type="match status" value="1"/>
</dbReference>
<dbReference type="HOGENOM" id="CLU_087596_0_0_10"/>
<evidence type="ECO:0000259" key="8">
    <source>
        <dbReference type="Pfam" id="PF11967"/>
    </source>
</evidence>
<keyword evidence="10" id="KW-1185">Reference proteome</keyword>
<evidence type="ECO:0000256" key="4">
    <source>
        <dbReference type="ARBA" id="ARBA00023172"/>
    </source>
</evidence>
<dbReference type="InterPro" id="IPR022572">
    <property type="entry name" value="DNA_rep/recomb_RecO_N"/>
</dbReference>
<evidence type="ECO:0000313" key="9">
    <source>
        <dbReference type="EMBL" id="AFL96618.1"/>
    </source>
</evidence>
<dbReference type="EMBL" id="CP003283">
    <property type="protein sequence ID" value="AFL96618.1"/>
    <property type="molecule type" value="Genomic_DNA"/>
</dbReference>
<dbReference type="InterPro" id="IPR037278">
    <property type="entry name" value="ARFGAP/RecO"/>
</dbReference>
<evidence type="ECO:0000256" key="7">
    <source>
        <dbReference type="HAMAP-Rule" id="MF_00201"/>
    </source>
</evidence>
<sequence>MKKTRALVIKHLKYGDSGLILHLYTRELGMLAFMIKGFYKQKKRNRSLLFPFAEVEISVEENTRGSLKHPKNLQTSHAFIDLHTQPAKSIVLQLLSEIIFSCLRQDEANPQLYDFIFSSLNLLDQKNKDFADFHLYFLLKMSQYLGFHPNTENHDAPLFDLEGGRFCFQTQSGFTLGEEESHFFKKLIFTDFNQDSKNIFNQMQRRSLLNNLLQYYQLHLPDFREPKSLEVIKMLF</sequence>
<dbReference type="AlphaFoldDB" id="I3ZY34"/>
<keyword evidence="3 7" id="KW-0227">DNA damage</keyword>
<evidence type="ECO:0000313" key="10">
    <source>
        <dbReference type="Proteomes" id="UP000006051"/>
    </source>
</evidence>
<dbReference type="PANTHER" id="PTHR33991">
    <property type="entry name" value="DNA REPAIR PROTEIN RECO"/>
    <property type="match status" value="1"/>
</dbReference>
<dbReference type="PANTHER" id="PTHR33991:SF1">
    <property type="entry name" value="DNA REPAIR PROTEIN RECO"/>
    <property type="match status" value="1"/>
</dbReference>
<evidence type="ECO:0000256" key="6">
    <source>
        <dbReference type="ARBA" id="ARBA00033409"/>
    </source>
</evidence>
<dbReference type="Gene3D" id="2.40.50.140">
    <property type="entry name" value="Nucleic acid-binding proteins"/>
    <property type="match status" value="1"/>
</dbReference>
<dbReference type="GeneID" id="97257164"/>
<dbReference type="eggNOG" id="COG1381">
    <property type="taxonomic scope" value="Bacteria"/>
</dbReference>
<reference evidence="9 10" key="1">
    <citation type="submission" date="2012-06" db="EMBL/GenBank/DDBJ databases">
        <title>The complete genome of Ornithobacterium rhinotracheale DSM 15997.</title>
        <authorList>
            <consortium name="US DOE Joint Genome Institute (JGI-PGF)"/>
            <person name="Lucas S."/>
            <person name="Copeland A."/>
            <person name="Lapidus A."/>
            <person name="Goodwin L."/>
            <person name="Pitluck S."/>
            <person name="Peters L."/>
            <person name="Mikhailova N."/>
            <person name="Teshima H."/>
            <person name="Kyrpides N."/>
            <person name="Mavromatis K."/>
            <person name="Pagani I."/>
            <person name="Ivanova N."/>
            <person name="Ovchinnikova G."/>
            <person name="Zeytun A."/>
            <person name="Detter J.C."/>
            <person name="Han C."/>
            <person name="Land M."/>
            <person name="Hauser L."/>
            <person name="Markowitz V."/>
            <person name="Cheng J.-F."/>
            <person name="Hugenholtz P."/>
            <person name="Woyke T."/>
            <person name="Wu D."/>
            <person name="Lang E."/>
            <person name="Kopitz M."/>
            <person name="Brambilla E."/>
            <person name="Klenk H.-P."/>
            <person name="Eisen J.A."/>
        </authorList>
    </citation>
    <scope>NUCLEOTIDE SEQUENCE [LARGE SCALE GENOMIC DNA]</scope>
    <source>
        <strain evidence="10">ATCC 51463 / DSM 15997 / CCUG 23171 / LMG 9086</strain>
    </source>
</reference>
<dbReference type="KEGG" id="orh:Ornrh_0411"/>
<evidence type="ECO:0000256" key="3">
    <source>
        <dbReference type="ARBA" id="ARBA00022763"/>
    </source>
</evidence>
<evidence type="ECO:0000256" key="1">
    <source>
        <dbReference type="ARBA" id="ARBA00007452"/>
    </source>
</evidence>
<evidence type="ECO:0000256" key="2">
    <source>
        <dbReference type="ARBA" id="ARBA00021310"/>
    </source>
</evidence>
<protein>
    <recommendedName>
        <fullName evidence="2 7">DNA repair protein RecO</fullName>
    </recommendedName>
    <alternativeName>
        <fullName evidence="6 7">Recombination protein O</fullName>
    </alternativeName>
</protein>
<keyword evidence="4 7" id="KW-0233">DNA recombination</keyword>
<dbReference type="GeneID" id="71568671"/>
<feature type="domain" description="DNA replication/recombination mediator RecO N-terminal" evidence="8">
    <location>
        <begin position="1"/>
        <end position="71"/>
    </location>
</feature>
<dbReference type="GO" id="GO:0006310">
    <property type="term" value="P:DNA recombination"/>
    <property type="evidence" value="ECO:0007669"/>
    <property type="project" value="UniProtKB-UniRule"/>
</dbReference>
<dbReference type="Pfam" id="PF02565">
    <property type="entry name" value="RecO_C"/>
    <property type="match status" value="1"/>
</dbReference>
<dbReference type="RefSeq" id="WP_014790245.1">
    <property type="nucleotide sequence ID" value="NC_018016.1"/>
</dbReference>
<dbReference type="InterPro" id="IPR042242">
    <property type="entry name" value="RecO_C"/>
</dbReference>
<dbReference type="SUPFAM" id="SSF50249">
    <property type="entry name" value="Nucleic acid-binding proteins"/>
    <property type="match status" value="1"/>
</dbReference>
<dbReference type="GO" id="GO:0043590">
    <property type="term" value="C:bacterial nucleoid"/>
    <property type="evidence" value="ECO:0007669"/>
    <property type="project" value="TreeGrafter"/>
</dbReference>
<dbReference type="InterPro" id="IPR003717">
    <property type="entry name" value="RecO"/>
</dbReference>
<dbReference type="NCBIfam" id="TIGR00613">
    <property type="entry name" value="reco"/>
    <property type="match status" value="1"/>
</dbReference>
<comment type="function">
    <text evidence="7">Involved in DNA repair and RecF pathway recombination.</text>
</comment>
<dbReference type="Gene3D" id="1.20.1440.120">
    <property type="entry name" value="Recombination protein O, C-terminal domain"/>
    <property type="match status" value="1"/>
</dbReference>
<gene>
    <name evidence="7" type="primary">recO</name>
    <name evidence="9" type="ordered locus">Ornrh_0411</name>
</gene>
<organism evidence="9 10">
    <name type="scientific">Ornithobacterium rhinotracheale (strain ATCC 51463 / DSM 15997 / CCUG 23171 / CIP 104009 / LMG 9086)</name>
    <dbReference type="NCBI Taxonomy" id="867902"/>
    <lineage>
        <taxon>Bacteria</taxon>
        <taxon>Pseudomonadati</taxon>
        <taxon>Bacteroidota</taxon>
        <taxon>Flavobacteriia</taxon>
        <taxon>Flavobacteriales</taxon>
        <taxon>Weeksellaceae</taxon>
        <taxon>Ornithobacterium</taxon>
    </lineage>
</organism>
<evidence type="ECO:0000256" key="5">
    <source>
        <dbReference type="ARBA" id="ARBA00023204"/>
    </source>
</evidence>
<dbReference type="STRING" id="867902.Ornrh_0411"/>
<dbReference type="GO" id="GO:0006302">
    <property type="term" value="P:double-strand break repair"/>
    <property type="evidence" value="ECO:0007669"/>
    <property type="project" value="TreeGrafter"/>
</dbReference>
<dbReference type="InterPro" id="IPR012340">
    <property type="entry name" value="NA-bd_OB-fold"/>
</dbReference>
<accession>I3ZY34</accession>
<comment type="similarity">
    <text evidence="1 7">Belongs to the RecO family.</text>
</comment>
<dbReference type="Pfam" id="PF11967">
    <property type="entry name" value="RecO_N"/>
    <property type="match status" value="1"/>
</dbReference>